<feature type="region of interest" description="Disordered" evidence="4">
    <location>
        <begin position="61"/>
        <end position="147"/>
    </location>
</feature>
<dbReference type="PANTHER" id="PTHR12302:SF3">
    <property type="entry name" value="SERINE_THREONINE-PROTEIN KINASE 31"/>
    <property type="match status" value="1"/>
</dbReference>
<feature type="compositionally biased region" description="Basic and acidic residues" evidence="4">
    <location>
        <begin position="73"/>
        <end position="90"/>
    </location>
</feature>
<keyword evidence="5" id="KW-1133">Transmembrane helix</keyword>
<evidence type="ECO:0000259" key="6">
    <source>
        <dbReference type="PROSITE" id="PS50830"/>
    </source>
</evidence>
<feature type="compositionally biased region" description="Basic and acidic residues" evidence="4">
    <location>
        <begin position="126"/>
        <end position="144"/>
    </location>
</feature>
<dbReference type="PROSITE" id="PS50830">
    <property type="entry name" value="TNASE_3"/>
    <property type="match status" value="1"/>
</dbReference>
<organism evidence="7 8">
    <name type="scientific">Novibacillus thermophilus</name>
    <dbReference type="NCBI Taxonomy" id="1471761"/>
    <lineage>
        <taxon>Bacteria</taxon>
        <taxon>Bacillati</taxon>
        <taxon>Bacillota</taxon>
        <taxon>Bacilli</taxon>
        <taxon>Bacillales</taxon>
        <taxon>Thermoactinomycetaceae</taxon>
        <taxon>Novibacillus</taxon>
    </lineage>
</organism>
<dbReference type="InterPro" id="IPR016071">
    <property type="entry name" value="Staphylococal_nuclease_OB-fold"/>
</dbReference>
<keyword evidence="2" id="KW-0255">Endonuclease</keyword>
<evidence type="ECO:0000256" key="5">
    <source>
        <dbReference type="SAM" id="Phobius"/>
    </source>
</evidence>
<keyword evidence="5" id="KW-0472">Membrane</keyword>
<dbReference type="SMART" id="SM00318">
    <property type="entry name" value="SNc"/>
    <property type="match status" value="1"/>
</dbReference>
<feature type="transmembrane region" description="Helical" evidence="5">
    <location>
        <begin position="39"/>
        <end position="56"/>
    </location>
</feature>
<feature type="compositionally biased region" description="Low complexity" evidence="4">
    <location>
        <begin position="61"/>
        <end position="72"/>
    </location>
</feature>
<keyword evidence="1" id="KW-0540">Nuclease</keyword>
<feature type="compositionally biased region" description="Basic and acidic residues" evidence="4">
    <location>
        <begin position="350"/>
        <end position="362"/>
    </location>
</feature>
<dbReference type="Pfam" id="PF00565">
    <property type="entry name" value="SNase"/>
    <property type="match status" value="1"/>
</dbReference>
<feature type="compositionally biased region" description="Low complexity" evidence="4">
    <location>
        <begin position="104"/>
        <end position="125"/>
    </location>
</feature>
<dbReference type="Pfam" id="PF05901">
    <property type="entry name" value="Excalibur"/>
    <property type="match status" value="1"/>
</dbReference>
<feature type="domain" description="TNase-like" evidence="6">
    <location>
        <begin position="146"/>
        <end position="278"/>
    </location>
</feature>
<evidence type="ECO:0000313" key="8">
    <source>
        <dbReference type="Proteomes" id="UP000188603"/>
    </source>
</evidence>
<sequence length="362" mass="40927">MDDFFLLLFFASIILFFLAFIKPKRFIFWGKVRKRRHSFVYLAVTFFSFIAFGVTTDAGTTNDTTADIANNETKVEQTVKEESTDVKNENTGKQVTPSNDESKTTTAEKSTSSNTSNKKSTASNDNSKEESSSKKKSTTTKESKSNQVEVKLVKTVDGDTIRVNYNGKEETVRYLLIDTPESKDSRSCKQPYAEEAYNRNKQLVNSGKLTLEFEKSKRDKYDRLLAYIFVDGKSVQETLLKEGLARVAYVYEPPYKYLDQYKKAENAAKSEKRNIWGKSGYVTDDGFKGCVESKKSTSSTKKSTTKSNPSKKETSSKDTGSGKESFANCTELRKVYPDGVPKGHPAYQPKMDRDKDNWACER</sequence>
<dbReference type="InterPro" id="IPR035437">
    <property type="entry name" value="SNase_OB-fold_sf"/>
</dbReference>
<dbReference type="GO" id="GO:0016787">
    <property type="term" value="F:hydrolase activity"/>
    <property type="evidence" value="ECO:0007669"/>
    <property type="project" value="UniProtKB-KW"/>
</dbReference>
<dbReference type="AlphaFoldDB" id="A0A1U9K5H8"/>
<dbReference type="STRING" id="1471761.B0W44_05415"/>
<keyword evidence="5" id="KW-0812">Transmembrane</keyword>
<dbReference type="PANTHER" id="PTHR12302">
    <property type="entry name" value="EBNA2 BINDING PROTEIN P100"/>
    <property type="match status" value="1"/>
</dbReference>
<accession>A0A1U9K5H8</accession>
<proteinExistence type="predicted"/>
<protein>
    <recommendedName>
        <fullName evidence="6">TNase-like domain-containing protein</fullName>
    </recommendedName>
</protein>
<keyword evidence="3" id="KW-0378">Hydrolase</keyword>
<evidence type="ECO:0000256" key="4">
    <source>
        <dbReference type="SAM" id="MobiDB-lite"/>
    </source>
</evidence>
<dbReference type="SMART" id="SM00894">
    <property type="entry name" value="Excalibur"/>
    <property type="match status" value="1"/>
</dbReference>
<feature type="transmembrane region" description="Helical" evidence="5">
    <location>
        <begin position="6"/>
        <end position="27"/>
    </location>
</feature>
<dbReference type="CDD" id="cd00175">
    <property type="entry name" value="SNc"/>
    <property type="match status" value="1"/>
</dbReference>
<gene>
    <name evidence="7" type="ORF">B0W44_05415</name>
</gene>
<dbReference type="EMBL" id="CP019699">
    <property type="protein sequence ID" value="AQS55305.1"/>
    <property type="molecule type" value="Genomic_DNA"/>
</dbReference>
<dbReference type="SUPFAM" id="SSF50199">
    <property type="entry name" value="Staphylococcal nuclease"/>
    <property type="match status" value="1"/>
</dbReference>
<evidence type="ECO:0000256" key="3">
    <source>
        <dbReference type="ARBA" id="ARBA00022801"/>
    </source>
</evidence>
<dbReference type="Gene3D" id="2.40.50.90">
    <property type="match status" value="1"/>
</dbReference>
<dbReference type="InterPro" id="IPR008613">
    <property type="entry name" value="Excalibur_Ca-bd_domain"/>
</dbReference>
<evidence type="ECO:0000256" key="2">
    <source>
        <dbReference type="ARBA" id="ARBA00022759"/>
    </source>
</evidence>
<dbReference type="RefSeq" id="WP_228441541.1">
    <property type="nucleotide sequence ID" value="NZ_CP019699.1"/>
</dbReference>
<dbReference type="GO" id="GO:0004519">
    <property type="term" value="F:endonuclease activity"/>
    <property type="evidence" value="ECO:0007669"/>
    <property type="project" value="UniProtKB-KW"/>
</dbReference>
<keyword evidence="8" id="KW-1185">Reference proteome</keyword>
<feature type="region of interest" description="Disordered" evidence="4">
    <location>
        <begin position="291"/>
        <end position="362"/>
    </location>
</feature>
<dbReference type="Proteomes" id="UP000188603">
    <property type="component" value="Chromosome"/>
</dbReference>
<evidence type="ECO:0000313" key="7">
    <source>
        <dbReference type="EMBL" id="AQS55305.1"/>
    </source>
</evidence>
<name>A0A1U9K5H8_9BACL</name>
<evidence type="ECO:0000256" key="1">
    <source>
        <dbReference type="ARBA" id="ARBA00022722"/>
    </source>
</evidence>
<dbReference type="KEGG" id="ntr:B0W44_05415"/>
<reference evidence="7 8" key="1">
    <citation type="journal article" date="2015" name="Int. J. Syst. Evol. Microbiol.">
        <title>Novibacillus thermophilus gen. nov., sp. nov., a Gram-staining-negative and moderately thermophilic member of the family Thermoactinomycetaceae.</title>
        <authorList>
            <person name="Yang G."/>
            <person name="Chen J."/>
            <person name="Zhou S."/>
        </authorList>
    </citation>
    <scope>NUCLEOTIDE SEQUENCE [LARGE SCALE GENOMIC DNA]</scope>
    <source>
        <strain evidence="7 8">SG-1</strain>
    </source>
</reference>
<feature type="compositionally biased region" description="Low complexity" evidence="4">
    <location>
        <begin position="296"/>
        <end position="308"/>
    </location>
</feature>